<reference evidence="7" key="1">
    <citation type="submission" date="2023-05" db="EMBL/GenBank/DDBJ databases">
        <authorList>
            <person name="Huff M."/>
        </authorList>
    </citation>
    <scope>NUCLEOTIDE SEQUENCE</scope>
</reference>
<keyword evidence="8" id="KW-1185">Reference proteome</keyword>
<dbReference type="EMBL" id="OU503045">
    <property type="protein sequence ID" value="CAI9770246.1"/>
    <property type="molecule type" value="Genomic_DNA"/>
</dbReference>
<evidence type="ECO:0000313" key="7">
    <source>
        <dbReference type="EMBL" id="CAI9770246.1"/>
    </source>
</evidence>
<evidence type="ECO:0000256" key="1">
    <source>
        <dbReference type="ARBA" id="ARBA00004123"/>
    </source>
</evidence>
<keyword evidence="4" id="KW-0539">Nucleus</keyword>
<dbReference type="Gene3D" id="1.10.10.60">
    <property type="entry name" value="Homeodomain-like"/>
    <property type="match status" value="1"/>
</dbReference>
<dbReference type="InterPro" id="IPR001005">
    <property type="entry name" value="SANT/Myb"/>
</dbReference>
<dbReference type="Proteomes" id="UP000834106">
    <property type="component" value="Chromosome 10"/>
</dbReference>
<dbReference type="InterPro" id="IPR009057">
    <property type="entry name" value="Homeodomain-like_sf"/>
</dbReference>
<organism evidence="7 8">
    <name type="scientific">Fraxinus pennsylvanica</name>
    <dbReference type="NCBI Taxonomy" id="56036"/>
    <lineage>
        <taxon>Eukaryota</taxon>
        <taxon>Viridiplantae</taxon>
        <taxon>Streptophyta</taxon>
        <taxon>Embryophyta</taxon>
        <taxon>Tracheophyta</taxon>
        <taxon>Spermatophyta</taxon>
        <taxon>Magnoliopsida</taxon>
        <taxon>eudicotyledons</taxon>
        <taxon>Gunneridae</taxon>
        <taxon>Pentapetalae</taxon>
        <taxon>asterids</taxon>
        <taxon>lamiids</taxon>
        <taxon>Lamiales</taxon>
        <taxon>Oleaceae</taxon>
        <taxon>Oleeae</taxon>
        <taxon>Fraxinus</taxon>
    </lineage>
</organism>
<dbReference type="Gene3D" id="3.40.50.2300">
    <property type="match status" value="1"/>
</dbReference>
<feature type="region of interest" description="Disordered" evidence="5">
    <location>
        <begin position="146"/>
        <end position="202"/>
    </location>
</feature>
<accession>A0AAD2E0F7</accession>
<dbReference type="PROSITE" id="PS51294">
    <property type="entry name" value="HTH_MYB"/>
    <property type="match status" value="1"/>
</dbReference>
<dbReference type="InterPro" id="IPR011006">
    <property type="entry name" value="CheY-like_superfamily"/>
</dbReference>
<dbReference type="Pfam" id="PF00249">
    <property type="entry name" value="Myb_DNA-binding"/>
    <property type="match status" value="1"/>
</dbReference>
<feature type="compositionally biased region" description="Polar residues" evidence="5">
    <location>
        <begin position="155"/>
        <end position="176"/>
    </location>
</feature>
<evidence type="ECO:0000256" key="5">
    <source>
        <dbReference type="SAM" id="MobiDB-lite"/>
    </source>
</evidence>
<feature type="domain" description="HTH myb-type" evidence="6">
    <location>
        <begin position="208"/>
        <end position="258"/>
    </location>
</feature>
<dbReference type="PANTHER" id="PTHR31442:SF40">
    <property type="entry name" value="HOMEODOMAIN-LIKE SUPERFAMILY PROTEIN"/>
    <property type="match status" value="1"/>
</dbReference>
<dbReference type="AlphaFoldDB" id="A0AAD2E0F7"/>
<dbReference type="NCBIfam" id="TIGR01557">
    <property type="entry name" value="myb_SHAQKYF"/>
    <property type="match status" value="1"/>
</dbReference>
<proteinExistence type="predicted"/>
<dbReference type="InterPro" id="IPR006447">
    <property type="entry name" value="Myb_dom_plants"/>
</dbReference>
<evidence type="ECO:0000313" key="8">
    <source>
        <dbReference type="Proteomes" id="UP000834106"/>
    </source>
</evidence>
<name>A0AAD2E0F7_9LAMI</name>
<evidence type="ECO:0000256" key="4">
    <source>
        <dbReference type="ARBA" id="ARBA00023242"/>
    </source>
</evidence>
<dbReference type="InterPro" id="IPR017930">
    <property type="entry name" value="Myb_dom"/>
</dbReference>
<dbReference type="SUPFAM" id="SSF46689">
    <property type="entry name" value="Homeodomain-like"/>
    <property type="match status" value="1"/>
</dbReference>
<protein>
    <recommendedName>
        <fullName evidence="6">HTH myb-type domain-containing protein</fullName>
    </recommendedName>
</protein>
<keyword evidence="2" id="KW-0805">Transcription regulation</keyword>
<dbReference type="FunFam" id="1.10.10.60:FF:000007">
    <property type="entry name" value="Two-component response regulator"/>
    <property type="match status" value="1"/>
</dbReference>
<keyword evidence="3" id="KW-0804">Transcription</keyword>
<dbReference type="GO" id="GO:0003700">
    <property type="term" value="F:DNA-binding transcription factor activity"/>
    <property type="evidence" value="ECO:0007669"/>
    <property type="project" value="InterPro"/>
</dbReference>
<evidence type="ECO:0000259" key="6">
    <source>
        <dbReference type="PROSITE" id="PS51294"/>
    </source>
</evidence>
<dbReference type="InterPro" id="IPR044841">
    <property type="entry name" value="LUX/BOA-like"/>
</dbReference>
<dbReference type="GO" id="GO:0003677">
    <property type="term" value="F:DNA binding"/>
    <property type="evidence" value="ECO:0007669"/>
    <property type="project" value="InterPro"/>
</dbReference>
<comment type="subcellular location">
    <subcellularLocation>
        <location evidence="1">Nucleus</location>
    </subcellularLocation>
</comment>
<dbReference type="SUPFAM" id="SSF52172">
    <property type="entry name" value="CheY-like"/>
    <property type="match status" value="1"/>
</dbReference>
<sequence>MDPIEVTSDGKYSQSMGNKEICILIVDDDHTCCAIVAKMIQSHTTYKVLRTGVAFEVLKAIEKRKDRFELVLTNVHRLESRGHEIIRCINEQFNLPTIYNMKIASKGQEHIVKANVVNSFNRDKINHLWQCAFEKLKAKKVETNNVRANSHEKSMSSQKRSIPFQETNSPSISQSLRVHEREEGRHTNEQTQCGKDEYSPNKKPRMVWTTELHAKFMKALDKLGEKAVPTNIVELMDHPGLTRENVASHLQKHRESRKRDKHDASSMLLGSILRLNPLQRNPFFAQQGYTISCQQVPSLLNPSQSQLFSANNQMDTPYLNVQEIPLLTVPQLNKYPGLGSLGFRNENSLKHSKQMCIPRQQDFKLFNQTKNIYTFAGLRLANNGKSIEFGPHKVFHSGTAENEFNVLKPASSMNQDMILNQYTSLMIDSNSQQPSQMTTFTSHIQLNTTPDQNPSALFDCISQELSLLENSPNDFQQQDTEPISRPTNENTVVQYSSQLPSPANKDDVQCISTPQNSILQQQPPMQFLENFKNESADQCPSALLFDPEMDWNEVWTPQLPQTPQQMNDFVNKGKMDNTLLQVNLDNLDFGQLFENDE</sequence>
<evidence type="ECO:0000256" key="2">
    <source>
        <dbReference type="ARBA" id="ARBA00023015"/>
    </source>
</evidence>
<dbReference type="GO" id="GO:0005634">
    <property type="term" value="C:nucleus"/>
    <property type="evidence" value="ECO:0007669"/>
    <property type="project" value="UniProtKB-SubCell"/>
</dbReference>
<gene>
    <name evidence="7" type="ORF">FPE_LOCUS17879</name>
</gene>
<feature type="compositionally biased region" description="Basic and acidic residues" evidence="5">
    <location>
        <begin position="177"/>
        <end position="200"/>
    </location>
</feature>
<evidence type="ECO:0000256" key="3">
    <source>
        <dbReference type="ARBA" id="ARBA00023163"/>
    </source>
</evidence>
<dbReference type="PANTHER" id="PTHR31442">
    <property type="entry name" value="HOMEODOMAIN-LIKE SUPERFAMILY PROTEIN-RELATED"/>
    <property type="match status" value="1"/>
</dbReference>